<dbReference type="AlphaFoldDB" id="A0A939J3K5"/>
<keyword evidence="4" id="KW-1185">Reference proteome</keyword>
<feature type="compositionally biased region" description="Acidic residues" evidence="1">
    <location>
        <begin position="28"/>
        <end position="37"/>
    </location>
</feature>
<protein>
    <submittedName>
        <fullName evidence="3">Uncharacterized protein</fullName>
    </submittedName>
</protein>
<keyword evidence="2" id="KW-1133">Transmembrane helix</keyword>
<comment type="caution">
    <text evidence="3">The sequence shown here is derived from an EMBL/GenBank/DDBJ whole genome shotgun (WGS) entry which is preliminary data.</text>
</comment>
<organism evidence="3 4">
    <name type="scientific">Roseibium limicola</name>
    <dbReference type="NCBI Taxonomy" id="2816037"/>
    <lineage>
        <taxon>Bacteria</taxon>
        <taxon>Pseudomonadati</taxon>
        <taxon>Pseudomonadota</taxon>
        <taxon>Alphaproteobacteria</taxon>
        <taxon>Hyphomicrobiales</taxon>
        <taxon>Stappiaceae</taxon>
        <taxon>Roseibium</taxon>
    </lineage>
</organism>
<evidence type="ECO:0000313" key="3">
    <source>
        <dbReference type="EMBL" id="MBO0343790.1"/>
    </source>
</evidence>
<dbReference type="EMBL" id="JAFLNF010000001">
    <property type="protein sequence ID" value="MBO0343790.1"/>
    <property type="molecule type" value="Genomic_DNA"/>
</dbReference>
<sequence length="142" mass="15125">MSPRTAARATSFEDHAWDTPLPLRETDFPEEAPEQPSEDALSNMTAAATFPSVLNSQDVDLTSSAERWMPKSESGKHKPARSRQATAEIADARKLVAAIALGLLMALGLTLAAAWGTEPEMSRLSSSPDQLTPAAITAHLNG</sequence>
<evidence type="ECO:0000256" key="1">
    <source>
        <dbReference type="SAM" id="MobiDB-lite"/>
    </source>
</evidence>
<keyword evidence="2" id="KW-0472">Membrane</keyword>
<dbReference type="Proteomes" id="UP000664779">
    <property type="component" value="Unassembled WGS sequence"/>
</dbReference>
<feature type="region of interest" description="Disordered" evidence="1">
    <location>
        <begin position="1"/>
        <end position="41"/>
    </location>
</feature>
<reference evidence="3" key="1">
    <citation type="submission" date="2021-03" db="EMBL/GenBank/DDBJ databases">
        <title>Roseibium sp. CAU 1637 isolated from Incheon.</title>
        <authorList>
            <person name="Kim W."/>
        </authorList>
    </citation>
    <scope>NUCLEOTIDE SEQUENCE</scope>
    <source>
        <strain evidence="3">CAU 1637</strain>
    </source>
</reference>
<accession>A0A939J3K5</accession>
<keyword evidence="2" id="KW-0812">Transmembrane</keyword>
<gene>
    <name evidence="3" type="ORF">J0X15_01035</name>
</gene>
<name>A0A939J3K5_9HYPH</name>
<proteinExistence type="predicted"/>
<dbReference type="RefSeq" id="WP_206937486.1">
    <property type="nucleotide sequence ID" value="NZ_JAFLNF010000001.1"/>
</dbReference>
<evidence type="ECO:0000256" key="2">
    <source>
        <dbReference type="SAM" id="Phobius"/>
    </source>
</evidence>
<evidence type="ECO:0000313" key="4">
    <source>
        <dbReference type="Proteomes" id="UP000664779"/>
    </source>
</evidence>
<feature type="transmembrane region" description="Helical" evidence="2">
    <location>
        <begin position="95"/>
        <end position="115"/>
    </location>
</feature>